<name>A0A0G0MI92_9BACT</name>
<dbReference type="Proteomes" id="UP000033935">
    <property type="component" value="Unassembled WGS sequence"/>
</dbReference>
<sequence>MAGNLKLTGHIEITARKMLRDVCRILDENNIPYTLEGGTLLGIIRENRLLPWDNDMDLTITDDNLDKLIKIRYKFWLAGYRTRIRRSKKDMPHFPKGSVRLVKIQTRFLLLKGYSLLDIFVKKKVEDKYFWTVGIKQPVLKSAPSHFYDDLIKHEFDGYKYSVPEKYEDYLAYRYGDWKTPVKEYDFKKDDKAIVNKTDGDIK</sequence>
<feature type="domain" description="LicD/FKTN/FKRP nucleotidyltransferase" evidence="1">
    <location>
        <begin position="28"/>
        <end position="106"/>
    </location>
</feature>
<accession>A0A0G0MI92</accession>
<dbReference type="Pfam" id="PF04991">
    <property type="entry name" value="LicD"/>
    <property type="match status" value="1"/>
</dbReference>
<dbReference type="PANTHER" id="PTHR43404:SF1">
    <property type="entry name" value="MNN4P"/>
    <property type="match status" value="1"/>
</dbReference>
<protein>
    <recommendedName>
        <fullName evidence="1">LicD/FKTN/FKRP nucleotidyltransferase domain-containing protein</fullName>
    </recommendedName>
</protein>
<dbReference type="EMBL" id="LBWG01000046">
    <property type="protein sequence ID" value="KKR02873.1"/>
    <property type="molecule type" value="Genomic_DNA"/>
</dbReference>
<comment type="caution">
    <text evidence="2">The sequence shown here is derived from an EMBL/GenBank/DDBJ whole genome shotgun (WGS) entry which is preliminary data.</text>
</comment>
<evidence type="ECO:0000313" key="2">
    <source>
        <dbReference type="EMBL" id="KKR02873.1"/>
    </source>
</evidence>
<gene>
    <name evidence="2" type="ORF">UT30_C0046G0004</name>
</gene>
<evidence type="ECO:0000313" key="3">
    <source>
        <dbReference type="Proteomes" id="UP000033935"/>
    </source>
</evidence>
<dbReference type="GO" id="GO:0009100">
    <property type="term" value="P:glycoprotein metabolic process"/>
    <property type="evidence" value="ECO:0007669"/>
    <property type="project" value="UniProtKB-ARBA"/>
</dbReference>
<dbReference type="PANTHER" id="PTHR43404">
    <property type="entry name" value="LIPOPOLYSACCHARIDE CHOLINEPHOSPHOTRANSFERASE LICD"/>
    <property type="match status" value="1"/>
</dbReference>
<dbReference type="InterPro" id="IPR052942">
    <property type="entry name" value="LPS_cholinephosphotransferase"/>
</dbReference>
<proteinExistence type="predicted"/>
<organism evidence="2 3">
    <name type="scientific">Candidatus Uhrbacteria bacterium GW2011_GWF2_39_13</name>
    <dbReference type="NCBI Taxonomy" id="1618995"/>
    <lineage>
        <taxon>Bacteria</taxon>
        <taxon>Candidatus Uhriibacteriota</taxon>
    </lineage>
</organism>
<reference evidence="2 3" key="1">
    <citation type="journal article" date="2015" name="Nature">
        <title>rRNA introns, odd ribosomes, and small enigmatic genomes across a large radiation of phyla.</title>
        <authorList>
            <person name="Brown C.T."/>
            <person name="Hug L.A."/>
            <person name="Thomas B.C."/>
            <person name="Sharon I."/>
            <person name="Castelle C.J."/>
            <person name="Singh A."/>
            <person name="Wilkins M.J."/>
            <person name="Williams K.H."/>
            <person name="Banfield J.F."/>
        </authorList>
    </citation>
    <scope>NUCLEOTIDE SEQUENCE [LARGE SCALE GENOMIC DNA]</scope>
</reference>
<dbReference type="InterPro" id="IPR007074">
    <property type="entry name" value="LicD/FKTN/FKRP_NTP_transf"/>
</dbReference>
<evidence type="ECO:0000259" key="1">
    <source>
        <dbReference type="Pfam" id="PF04991"/>
    </source>
</evidence>
<dbReference type="AlphaFoldDB" id="A0A0G0MI92"/>